<evidence type="ECO:0000259" key="2">
    <source>
        <dbReference type="Pfam" id="PF19031"/>
    </source>
</evidence>
<feature type="domain" description="CCZ1/INTU/HPS4 third Longin" evidence="4">
    <location>
        <begin position="389"/>
        <end position="485"/>
    </location>
</feature>
<dbReference type="AlphaFoldDB" id="A0A7M7JCB5"/>
<dbReference type="InterPro" id="IPR013176">
    <property type="entry name" value="Ccz1"/>
</dbReference>
<dbReference type="PANTHER" id="PTHR13056">
    <property type="entry name" value="VACUOLAR FUSION PROTEIN CCZ1 HOMOLOG-RELATED"/>
    <property type="match status" value="1"/>
</dbReference>
<dbReference type="KEGG" id="vde:111245621"/>
<evidence type="ECO:0000313" key="6">
    <source>
        <dbReference type="Proteomes" id="UP000594260"/>
    </source>
</evidence>
<feature type="domain" description="CCZ1/INTU/HSP4 first Longin" evidence="2">
    <location>
        <begin position="44"/>
        <end position="169"/>
    </location>
</feature>
<comment type="similarity">
    <text evidence="1">Belongs to the CCZ1 family.</text>
</comment>
<dbReference type="FunCoup" id="A0A7M7JCB5">
    <property type="interactions" value="2245"/>
</dbReference>
<dbReference type="OMA" id="DCQALHT"/>
<dbReference type="GO" id="GO:0016192">
    <property type="term" value="P:vesicle-mediated transport"/>
    <property type="evidence" value="ECO:0007669"/>
    <property type="project" value="InterPro"/>
</dbReference>
<dbReference type="GO" id="GO:0035658">
    <property type="term" value="C:Mon1-Ccz1 complex"/>
    <property type="evidence" value="ECO:0007669"/>
    <property type="project" value="InterPro"/>
</dbReference>
<feature type="domain" description="CCZ1/INTU second Longin" evidence="3">
    <location>
        <begin position="239"/>
        <end position="352"/>
    </location>
</feature>
<name>A0A7M7JCB5_VARDE</name>
<dbReference type="RefSeq" id="XP_022649961.1">
    <property type="nucleotide sequence ID" value="XM_022794226.1"/>
</dbReference>
<reference evidence="5" key="1">
    <citation type="submission" date="2021-01" db="UniProtKB">
        <authorList>
            <consortium name="EnsemblMetazoa"/>
        </authorList>
    </citation>
    <scope>IDENTIFICATION</scope>
</reference>
<organism evidence="5 6">
    <name type="scientific">Varroa destructor</name>
    <name type="common">Honeybee mite</name>
    <dbReference type="NCBI Taxonomy" id="109461"/>
    <lineage>
        <taxon>Eukaryota</taxon>
        <taxon>Metazoa</taxon>
        <taxon>Ecdysozoa</taxon>
        <taxon>Arthropoda</taxon>
        <taxon>Chelicerata</taxon>
        <taxon>Arachnida</taxon>
        <taxon>Acari</taxon>
        <taxon>Parasitiformes</taxon>
        <taxon>Mesostigmata</taxon>
        <taxon>Gamasina</taxon>
        <taxon>Dermanyssoidea</taxon>
        <taxon>Varroidae</taxon>
        <taxon>Varroa</taxon>
    </lineage>
</organism>
<dbReference type="InterPro" id="IPR043989">
    <property type="entry name" value="CCZ1/INTU/HSP4_longin_3"/>
</dbReference>
<evidence type="ECO:0000313" key="5">
    <source>
        <dbReference type="EnsemblMetazoa" id="XP_022649961"/>
    </source>
</evidence>
<accession>A0A7M7JCB5</accession>
<dbReference type="EnsemblMetazoa" id="XM_022794226">
    <property type="protein sequence ID" value="XP_022649961"/>
    <property type="gene ID" value="LOC111245621"/>
</dbReference>
<dbReference type="Pfam" id="PF19033">
    <property type="entry name" value="Intu_longin_3"/>
    <property type="match status" value="1"/>
</dbReference>
<evidence type="ECO:0000259" key="4">
    <source>
        <dbReference type="Pfam" id="PF19033"/>
    </source>
</evidence>
<dbReference type="Proteomes" id="UP000594260">
    <property type="component" value="Unplaced"/>
</dbReference>
<dbReference type="GeneID" id="111245621"/>
<sequence>MLFSEHFGNGVVKPFLVEGWKRVEDFNREAASGAGMSHRSHVALQNFFVFNPTFGRCEDEEYKKLLFFYPPETNMDNQLRDMGIAQGLVNFTKIFSPDQPCEVLHTQKTRQIFLEAEPDYWLVFTLTLPSQQRTRDSQTVVEYLTEDVQDSVYQAVLRKLYTLFRCFQGTLTEIVTEKGVNGLRELLDTYFNVMLPRLKFQHCDILDIFQGVHFLPLDKAAFLQVNSFVGSLEKTFPEIKFTAFLCNDQLVWSGLAQKDMQQLYHYLLGNILQGAFEAELLAPTLSISKGSSAVHSQARYLHGKTEDLKFLEELPRMLVGDKRYTLLIYRALSATVCLLLEPNDLTIELAQRMEKYLAPELTLLANDISKQYLKLTASVTRSNQEIICKYIYFNRMNIAQKSSVHADRKLGFSVPLSLIRLITDLHVDLLMLGSDDEGPFDGEIIAKTSDDWWLVAKTWDYREFFVVLNQKNASLIQISDEVRRLSNSQLQNIFFID</sequence>
<evidence type="ECO:0000256" key="1">
    <source>
        <dbReference type="ARBA" id="ARBA00005352"/>
    </source>
</evidence>
<dbReference type="OrthoDB" id="240546at2759"/>
<dbReference type="Pfam" id="PF19032">
    <property type="entry name" value="Intu_longin_2"/>
    <property type="match status" value="1"/>
</dbReference>
<dbReference type="PANTHER" id="PTHR13056:SF0">
    <property type="entry name" value="VACUOLAR FUSION PROTEIN CCZ1 HOMOLOG-RELATED"/>
    <property type="match status" value="1"/>
</dbReference>
<dbReference type="InParanoid" id="A0A7M7JCB5"/>
<dbReference type="InterPro" id="IPR043987">
    <property type="entry name" value="CCZ1/INTU/HSP4_longin_1"/>
</dbReference>
<dbReference type="InterPro" id="IPR043988">
    <property type="entry name" value="CCZ1/INTU_longin_2"/>
</dbReference>
<dbReference type="CTD" id="51622"/>
<dbReference type="Pfam" id="PF19031">
    <property type="entry name" value="Intu_longin_1"/>
    <property type="match status" value="1"/>
</dbReference>
<proteinExistence type="inferred from homology"/>
<evidence type="ECO:0008006" key="7">
    <source>
        <dbReference type="Google" id="ProtNLM"/>
    </source>
</evidence>
<evidence type="ECO:0000259" key="3">
    <source>
        <dbReference type="Pfam" id="PF19032"/>
    </source>
</evidence>
<protein>
    <recommendedName>
        <fullName evidence="7">Vacuolar fusion protein CCZ1 homolog</fullName>
    </recommendedName>
</protein>
<keyword evidence="6" id="KW-1185">Reference proteome</keyword>